<evidence type="ECO:0000313" key="2">
    <source>
        <dbReference type="EMBL" id="JAQ00967.1"/>
    </source>
</evidence>
<feature type="non-terminal residue" evidence="2">
    <location>
        <position position="1"/>
    </location>
</feature>
<accession>A0A146L151</accession>
<sequence>IPNLASQESKKPGGSRKSYIRQPYLTHISSLSNIPQEVELQSSSSPSLDNLRARNRRLSRLSRIPNLASQESKKPAGSRTSYIGQPSLTRTSSLSNVPPEVALRPSSSPSLEDLAVLNRRPQSRILNSLSRVDNRKVDSISNKLPSKSRIL</sequence>
<protein>
    <submittedName>
        <fullName evidence="2">Uncharacterized protein</fullName>
    </submittedName>
</protein>
<gene>
    <name evidence="2" type="ORF">g.38683</name>
</gene>
<dbReference type="AlphaFoldDB" id="A0A146L151"/>
<proteinExistence type="predicted"/>
<feature type="compositionally biased region" description="Polar residues" evidence="1">
    <location>
        <begin position="78"/>
        <end position="96"/>
    </location>
</feature>
<organism evidence="2">
    <name type="scientific">Lygus hesperus</name>
    <name type="common">Western plant bug</name>
    <dbReference type="NCBI Taxonomy" id="30085"/>
    <lineage>
        <taxon>Eukaryota</taxon>
        <taxon>Metazoa</taxon>
        <taxon>Ecdysozoa</taxon>
        <taxon>Arthropoda</taxon>
        <taxon>Hexapoda</taxon>
        <taxon>Insecta</taxon>
        <taxon>Pterygota</taxon>
        <taxon>Neoptera</taxon>
        <taxon>Paraneoptera</taxon>
        <taxon>Hemiptera</taxon>
        <taxon>Heteroptera</taxon>
        <taxon>Panheteroptera</taxon>
        <taxon>Cimicomorpha</taxon>
        <taxon>Miridae</taxon>
        <taxon>Mirini</taxon>
        <taxon>Lygus</taxon>
    </lineage>
</organism>
<feature type="region of interest" description="Disordered" evidence="1">
    <location>
        <begin position="36"/>
        <end position="109"/>
    </location>
</feature>
<evidence type="ECO:0000256" key="1">
    <source>
        <dbReference type="SAM" id="MobiDB-lite"/>
    </source>
</evidence>
<dbReference type="EMBL" id="GDHC01017662">
    <property type="protein sequence ID" value="JAQ00967.1"/>
    <property type="molecule type" value="Transcribed_RNA"/>
</dbReference>
<name>A0A146L151_LYGHE</name>
<feature type="region of interest" description="Disordered" evidence="1">
    <location>
        <begin position="1"/>
        <end position="21"/>
    </location>
</feature>
<feature type="compositionally biased region" description="Polar residues" evidence="1">
    <location>
        <begin position="36"/>
        <end position="46"/>
    </location>
</feature>
<reference evidence="2" key="1">
    <citation type="journal article" date="2016" name="Gigascience">
        <title>De novo construction of an expanded transcriptome assembly for the western tarnished plant bug, Lygus hesperus.</title>
        <authorList>
            <person name="Tassone E.E."/>
            <person name="Geib S.M."/>
            <person name="Hall B."/>
            <person name="Fabrick J.A."/>
            <person name="Brent C.S."/>
            <person name="Hull J.J."/>
        </authorList>
    </citation>
    <scope>NUCLEOTIDE SEQUENCE</scope>
</reference>